<dbReference type="PRINTS" id="PR00359">
    <property type="entry name" value="BP450"/>
</dbReference>
<keyword evidence="2" id="KW-0503">Monooxygenase</keyword>
<gene>
    <name evidence="3" type="ORF">ACFP1Z_26910</name>
</gene>
<dbReference type="Gene3D" id="1.10.630.10">
    <property type="entry name" value="Cytochrome P450"/>
    <property type="match status" value="1"/>
</dbReference>
<dbReference type="CDD" id="cd11031">
    <property type="entry name" value="Cyp158A-like"/>
    <property type="match status" value="1"/>
</dbReference>
<dbReference type="EMBL" id="JBHSPB010000020">
    <property type="protein sequence ID" value="MFC5723801.1"/>
    <property type="molecule type" value="Genomic_DNA"/>
</dbReference>
<protein>
    <submittedName>
        <fullName evidence="3">Cytochrome P450</fullName>
    </submittedName>
</protein>
<dbReference type="InterPro" id="IPR036396">
    <property type="entry name" value="Cyt_P450_sf"/>
</dbReference>
<dbReference type="InterPro" id="IPR001128">
    <property type="entry name" value="Cyt_P450"/>
</dbReference>
<keyword evidence="4" id="KW-1185">Reference proteome</keyword>
<comment type="caution">
    <text evidence="3">The sequence shown here is derived from an EMBL/GenBank/DDBJ whole genome shotgun (WGS) entry which is preliminary data.</text>
</comment>
<accession>A0ABW0Z4Q4</accession>
<dbReference type="SUPFAM" id="SSF48264">
    <property type="entry name" value="Cytochrome P450"/>
    <property type="match status" value="1"/>
</dbReference>
<dbReference type="PANTHER" id="PTHR46696:SF1">
    <property type="entry name" value="CYTOCHROME P450 YJIB-RELATED"/>
    <property type="match status" value="1"/>
</dbReference>
<keyword evidence="2" id="KW-0349">Heme</keyword>
<evidence type="ECO:0000313" key="4">
    <source>
        <dbReference type="Proteomes" id="UP001596083"/>
    </source>
</evidence>
<proteinExistence type="inferred from homology"/>
<dbReference type="InterPro" id="IPR017972">
    <property type="entry name" value="Cyt_P450_CS"/>
</dbReference>
<dbReference type="InterPro" id="IPR002397">
    <property type="entry name" value="Cyt_P450_B"/>
</dbReference>
<comment type="similarity">
    <text evidence="1 2">Belongs to the cytochrome P450 family.</text>
</comment>
<dbReference type="Proteomes" id="UP001596083">
    <property type="component" value="Unassembled WGS sequence"/>
</dbReference>
<evidence type="ECO:0000313" key="3">
    <source>
        <dbReference type="EMBL" id="MFC5723801.1"/>
    </source>
</evidence>
<name>A0ABW0Z4Q4_9ACTN</name>
<organism evidence="3 4">
    <name type="scientific">Streptomyces gamaensis</name>
    <dbReference type="NCBI Taxonomy" id="1763542"/>
    <lineage>
        <taxon>Bacteria</taxon>
        <taxon>Bacillati</taxon>
        <taxon>Actinomycetota</taxon>
        <taxon>Actinomycetes</taxon>
        <taxon>Kitasatosporales</taxon>
        <taxon>Streptomycetaceae</taxon>
        <taxon>Streptomyces</taxon>
    </lineage>
</organism>
<dbReference type="Pfam" id="PF00067">
    <property type="entry name" value="p450"/>
    <property type="match status" value="1"/>
</dbReference>
<keyword evidence="2" id="KW-0560">Oxidoreductase</keyword>
<dbReference type="PANTHER" id="PTHR46696">
    <property type="entry name" value="P450, PUTATIVE (EUROFUNG)-RELATED"/>
    <property type="match status" value="1"/>
</dbReference>
<dbReference type="PROSITE" id="PS00086">
    <property type="entry name" value="CYTOCHROME_P450"/>
    <property type="match status" value="1"/>
</dbReference>
<reference evidence="4" key="1">
    <citation type="journal article" date="2019" name="Int. J. Syst. Evol. Microbiol.">
        <title>The Global Catalogue of Microorganisms (GCM) 10K type strain sequencing project: providing services to taxonomists for standard genome sequencing and annotation.</title>
        <authorList>
            <consortium name="The Broad Institute Genomics Platform"/>
            <consortium name="The Broad Institute Genome Sequencing Center for Infectious Disease"/>
            <person name="Wu L."/>
            <person name="Ma J."/>
        </authorList>
    </citation>
    <scope>NUCLEOTIDE SEQUENCE [LARGE SCALE GENOMIC DNA]</scope>
    <source>
        <strain evidence="4">CGMCC 4.7304</strain>
    </source>
</reference>
<keyword evidence="2" id="KW-0479">Metal-binding</keyword>
<sequence>MNTQSPVRYPFPWTPPMEIPEALRGLREHASVEVTLPSGDRALMVTRYADVRALFADHRLSRNISRRQRPDVARISADNELFADPEINPDPPDHIRVRGLVTRAFTARRVEALRPVAQGICDELIDAMQAGERPADLNESFAFPLPIRVICRLLGVPLADRDRFRYLVDGFLSVTKLPVEEMQQCREGLWHYLGELIASKRREPGDDLVSGLIKARDEDNNRLSEHELQFWTQGLLIAGYVTTASQIGASAAVLLHHRELVKEIQADYSLVPGAVEELLRTQIMGSSVGTLRYAVEDIPLSDGTVIKKGTSVLLSEESANMDEGVFPDPFTLDIRRPDNHHMTFGAGLHYCAGAALARMELQVATRSLLERLPGLRLAVPGEQLPRALGGFTEGFTEIPVTW</sequence>
<evidence type="ECO:0000256" key="1">
    <source>
        <dbReference type="ARBA" id="ARBA00010617"/>
    </source>
</evidence>
<keyword evidence="2" id="KW-0408">Iron</keyword>
<dbReference type="RefSeq" id="WP_390320216.1">
    <property type="nucleotide sequence ID" value="NZ_JBHSPB010000020.1"/>
</dbReference>
<evidence type="ECO:0000256" key="2">
    <source>
        <dbReference type="RuleBase" id="RU000461"/>
    </source>
</evidence>